<dbReference type="InterPro" id="IPR035897">
    <property type="entry name" value="Toll_tir_struct_dom_sf"/>
</dbReference>
<reference evidence="2" key="1">
    <citation type="submission" date="2018-11" db="EMBL/GenBank/DDBJ databases">
        <authorList>
            <consortium name="Genoscope - CEA"/>
            <person name="William W."/>
        </authorList>
    </citation>
    <scope>NUCLEOTIDE SEQUENCE</scope>
</reference>
<evidence type="ECO:0000313" key="2">
    <source>
        <dbReference type="EMBL" id="VDD56657.1"/>
    </source>
</evidence>
<proteinExistence type="predicted"/>
<dbReference type="Gene3D" id="3.40.50.300">
    <property type="entry name" value="P-loop containing nucleotide triphosphate hydrolases"/>
    <property type="match status" value="1"/>
</dbReference>
<dbReference type="Pfam" id="PF00931">
    <property type="entry name" value="NB-ARC"/>
    <property type="match status" value="1"/>
</dbReference>
<dbReference type="Pfam" id="PF01582">
    <property type="entry name" value="TIR"/>
    <property type="match status" value="1"/>
</dbReference>
<dbReference type="InterPro" id="IPR002182">
    <property type="entry name" value="NB-ARC"/>
</dbReference>
<dbReference type="PANTHER" id="PTHR11017">
    <property type="entry name" value="LEUCINE-RICH REPEAT-CONTAINING PROTEIN"/>
    <property type="match status" value="1"/>
</dbReference>
<sequence length="394" mass="45255">MMKTHWRLKWDIFLSFQRETSHSFTDRLNEVLIKEHVRVWKCQVKRKNQVLGPSLVEAIEDSVAFIVVLSPDYAKSHWCLKKLAKLCDLRSLGRPILPIFYEVDPWKASQRNCPFDMDFEEHSKKFGEEEIQRWREAMKIVGNISGYFVSLATTMVWNQEEMRSLQASDLIELVVKSVLAQVSNTPEKVGEYSVGLESRVQDLMNLINLKPSCDDVQILGLYRMGGIGKTTLAKAFYNKIIAEFEHRVFISNVRENSSDQDGLVNLQKSFIKALLHSVPEIEDANGGIDKIRTSVHAKKILVVLDDVDNVDQLNALVGEKSWYGEGTVIVITTRDEEILSRLSVNQKYEVNCLTEMQALKLFSYHSLGKERTNRESYRVVKEDCQDNRTLAIGY</sequence>
<dbReference type="SMART" id="SM00255">
    <property type="entry name" value="TIR"/>
    <property type="match status" value="1"/>
</dbReference>
<protein>
    <recommendedName>
        <fullName evidence="1">TIR domain-containing protein</fullName>
    </recommendedName>
</protein>
<dbReference type="GO" id="GO:0007165">
    <property type="term" value="P:signal transduction"/>
    <property type="evidence" value="ECO:0007669"/>
    <property type="project" value="InterPro"/>
</dbReference>
<dbReference type="GO" id="GO:0006952">
    <property type="term" value="P:defense response"/>
    <property type="evidence" value="ECO:0007669"/>
    <property type="project" value="InterPro"/>
</dbReference>
<dbReference type="AlphaFoldDB" id="A0A3P6FFP6"/>
<dbReference type="InterPro" id="IPR000157">
    <property type="entry name" value="TIR_dom"/>
</dbReference>
<dbReference type="SUPFAM" id="SSF52540">
    <property type="entry name" value="P-loop containing nucleoside triphosphate hydrolases"/>
    <property type="match status" value="1"/>
</dbReference>
<organism evidence="2">
    <name type="scientific">Brassica oleracea</name>
    <name type="common">Wild cabbage</name>
    <dbReference type="NCBI Taxonomy" id="3712"/>
    <lineage>
        <taxon>Eukaryota</taxon>
        <taxon>Viridiplantae</taxon>
        <taxon>Streptophyta</taxon>
        <taxon>Embryophyta</taxon>
        <taxon>Tracheophyta</taxon>
        <taxon>Spermatophyta</taxon>
        <taxon>Magnoliopsida</taxon>
        <taxon>eudicotyledons</taxon>
        <taxon>Gunneridae</taxon>
        <taxon>Pentapetalae</taxon>
        <taxon>rosids</taxon>
        <taxon>malvids</taxon>
        <taxon>Brassicales</taxon>
        <taxon>Brassicaceae</taxon>
        <taxon>Brassiceae</taxon>
        <taxon>Brassica</taxon>
    </lineage>
</organism>
<gene>
    <name evidence="2" type="ORF">BOLC8T49886H</name>
</gene>
<dbReference type="PROSITE" id="PS50104">
    <property type="entry name" value="TIR"/>
    <property type="match status" value="1"/>
</dbReference>
<feature type="domain" description="TIR" evidence="1">
    <location>
        <begin position="8"/>
        <end position="182"/>
    </location>
</feature>
<dbReference type="SUPFAM" id="SSF52200">
    <property type="entry name" value="Toll/Interleukin receptor TIR domain"/>
    <property type="match status" value="1"/>
</dbReference>
<dbReference type="EMBL" id="LR031879">
    <property type="protein sequence ID" value="VDD56657.1"/>
    <property type="molecule type" value="Genomic_DNA"/>
</dbReference>
<dbReference type="PRINTS" id="PR00364">
    <property type="entry name" value="DISEASERSIST"/>
</dbReference>
<dbReference type="GO" id="GO:0043531">
    <property type="term" value="F:ADP binding"/>
    <property type="evidence" value="ECO:0007669"/>
    <property type="project" value="InterPro"/>
</dbReference>
<dbReference type="InterPro" id="IPR044974">
    <property type="entry name" value="Disease_R_plants"/>
</dbReference>
<dbReference type="InterPro" id="IPR027417">
    <property type="entry name" value="P-loop_NTPase"/>
</dbReference>
<name>A0A3P6FFP6_BRAOL</name>
<dbReference type="Gene3D" id="3.40.50.10140">
    <property type="entry name" value="Toll/interleukin-1 receptor homology (TIR) domain"/>
    <property type="match status" value="1"/>
</dbReference>
<accession>A0A3P6FFP6</accession>
<dbReference type="PANTHER" id="PTHR11017:SF469">
    <property type="entry name" value="TIR DOMAIN-CONTAINING PROTEIN"/>
    <property type="match status" value="1"/>
</dbReference>
<evidence type="ECO:0000259" key="1">
    <source>
        <dbReference type="PROSITE" id="PS50104"/>
    </source>
</evidence>